<proteinExistence type="predicted"/>
<dbReference type="AlphaFoldDB" id="A0A2G7G966"/>
<sequence>MGYTHYWTVQDRQSDEWQSAWPRLVQDTGLIIDCANIPLTGPTEPDQAITERTPVVLDEKNGIFLNGVGDDGYEDFYISKIGNDFSFCKTGRRPILKYHRRNNKWTDLAWGKDPKTGEHGFALKSTIGYGYREHSEGIADDNKVEKDPRETPEYPNQ</sequence>
<organism evidence="2 3">
    <name type="scientific">Aspergillus arachidicola</name>
    <dbReference type="NCBI Taxonomy" id="656916"/>
    <lineage>
        <taxon>Eukaryota</taxon>
        <taxon>Fungi</taxon>
        <taxon>Dikarya</taxon>
        <taxon>Ascomycota</taxon>
        <taxon>Pezizomycotina</taxon>
        <taxon>Eurotiomycetes</taxon>
        <taxon>Eurotiomycetidae</taxon>
        <taxon>Eurotiales</taxon>
        <taxon>Aspergillaceae</taxon>
        <taxon>Aspergillus</taxon>
        <taxon>Aspergillus subgen. Circumdati</taxon>
    </lineage>
</organism>
<dbReference type="STRING" id="656916.A0A2G7G966"/>
<evidence type="ECO:0000256" key="1">
    <source>
        <dbReference type="SAM" id="MobiDB-lite"/>
    </source>
</evidence>
<evidence type="ECO:0000313" key="3">
    <source>
        <dbReference type="Proteomes" id="UP000231358"/>
    </source>
</evidence>
<name>A0A2G7G966_9EURO</name>
<dbReference type="Proteomes" id="UP000231358">
    <property type="component" value="Unassembled WGS sequence"/>
</dbReference>
<dbReference type="EMBL" id="NEXV01000060">
    <property type="protein sequence ID" value="PIG89398.1"/>
    <property type="molecule type" value="Genomic_DNA"/>
</dbReference>
<reference evidence="2 3" key="1">
    <citation type="submission" date="2017-05" db="EMBL/GenBank/DDBJ databases">
        <title>Genome sequence for an aflatoxigenic pathogen of Argentinian peanut, Aspergillus arachidicola.</title>
        <authorList>
            <person name="Moore G."/>
            <person name="Beltz S.B."/>
            <person name="Mack B.M."/>
        </authorList>
    </citation>
    <scope>NUCLEOTIDE SEQUENCE [LARGE SCALE GENOMIC DNA]</scope>
    <source>
        <strain evidence="2 3">CBS 117610</strain>
    </source>
</reference>
<keyword evidence="3" id="KW-1185">Reference proteome</keyword>
<gene>
    <name evidence="2" type="ORF">AARAC_003837</name>
</gene>
<feature type="region of interest" description="Disordered" evidence="1">
    <location>
        <begin position="134"/>
        <end position="157"/>
    </location>
</feature>
<evidence type="ECO:0000313" key="2">
    <source>
        <dbReference type="EMBL" id="PIG89398.1"/>
    </source>
</evidence>
<comment type="caution">
    <text evidence="2">The sequence shown here is derived from an EMBL/GenBank/DDBJ whole genome shotgun (WGS) entry which is preliminary data.</text>
</comment>
<accession>A0A2G7G966</accession>
<protein>
    <submittedName>
        <fullName evidence="2">Uncharacterized protein</fullName>
    </submittedName>
</protein>